<dbReference type="GO" id="GO:0004803">
    <property type="term" value="F:transposase activity"/>
    <property type="evidence" value="ECO:0007669"/>
    <property type="project" value="InterPro"/>
</dbReference>
<evidence type="ECO:0000313" key="1">
    <source>
        <dbReference type="EMBL" id="RAJ22584.1"/>
    </source>
</evidence>
<dbReference type="InterPro" id="IPR009057">
    <property type="entry name" value="Homeodomain-like_sf"/>
</dbReference>
<dbReference type="PANTHER" id="PTHR33609">
    <property type="entry name" value="LOW CALCIUM RESPONSE LOCUS PROTEIN S"/>
    <property type="match status" value="1"/>
</dbReference>
<proteinExistence type="predicted"/>
<sequence>MKKSKFTEAQIAFALQQAETGVSVEEVCRKMGIHQATFYNWKKKFGGLGVTELRRLRQLEDENTKLKQLVADLSLDKHMLQDVLKKKL</sequence>
<name>A0A327SE46_9SPHI</name>
<dbReference type="Proteomes" id="UP000249754">
    <property type="component" value="Unassembled WGS sequence"/>
</dbReference>
<dbReference type="AlphaFoldDB" id="A0A327SE46"/>
<dbReference type="GO" id="GO:0006313">
    <property type="term" value="P:DNA transposition"/>
    <property type="evidence" value="ECO:0007669"/>
    <property type="project" value="InterPro"/>
</dbReference>
<evidence type="ECO:0000313" key="2">
    <source>
        <dbReference type="EMBL" id="RAJ26881.1"/>
    </source>
</evidence>
<gene>
    <name evidence="3" type="ORF">LY11_03601</name>
    <name evidence="2" type="ORF">LY11_03706</name>
    <name evidence="1" type="ORF">LY11_04724</name>
</gene>
<evidence type="ECO:0000313" key="3">
    <source>
        <dbReference type="EMBL" id="RAJ27310.1"/>
    </source>
</evidence>
<protein>
    <submittedName>
        <fullName evidence="3">Putative transposase</fullName>
    </submittedName>
</protein>
<dbReference type="PANTHER" id="PTHR33609:SF1">
    <property type="entry name" value="TRANSPOSASE"/>
    <property type="match status" value="1"/>
</dbReference>
<dbReference type="Pfam" id="PF01527">
    <property type="entry name" value="HTH_Tnp_1"/>
    <property type="match status" value="1"/>
</dbReference>
<dbReference type="EMBL" id="QLLR01000022">
    <property type="protein sequence ID" value="RAJ26881.1"/>
    <property type="molecule type" value="Genomic_DNA"/>
</dbReference>
<dbReference type="EMBL" id="QLLR01000020">
    <property type="protein sequence ID" value="RAJ27310.1"/>
    <property type="molecule type" value="Genomic_DNA"/>
</dbReference>
<comment type="caution">
    <text evidence="3">The sequence shown here is derived from an EMBL/GenBank/DDBJ whole genome shotgun (WGS) entry which is preliminary data.</text>
</comment>
<dbReference type="InterPro" id="IPR002514">
    <property type="entry name" value="Transposase_8"/>
</dbReference>
<evidence type="ECO:0000313" key="4">
    <source>
        <dbReference type="Proteomes" id="UP000249754"/>
    </source>
</evidence>
<organism evidence="3 4">
    <name type="scientific">Pedobacter cryoconitis</name>
    <dbReference type="NCBI Taxonomy" id="188932"/>
    <lineage>
        <taxon>Bacteria</taxon>
        <taxon>Pseudomonadati</taxon>
        <taxon>Bacteroidota</taxon>
        <taxon>Sphingobacteriia</taxon>
        <taxon>Sphingobacteriales</taxon>
        <taxon>Sphingobacteriaceae</taxon>
        <taxon>Pedobacter</taxon>
    </lineage>
</organism>
<reference evidence="3 4" key="1">
    <citation type="submission" date="2018-06" db="EMBL/GenBank/DDBJ databases">
        <title>Genomic Encyclopedia of Archaeal and Bacterial Type Strains, Phase II (KMG-II): from individual species to whole genera.</title>
        <authorList>
            <person name="Goeker M."/>
        </authorList>
    </citation>
    <scope>NUCLEOTIDE SEQUENCE [LARGE SCALE GENOMIC DNA]</scope>
    <source>
        <strain evidence="3 4">DSM 14825</strain>
    </source>
</reference>
<dbReference type="Gene3D" id="1.10.10.60">
    <property type="entry name" value="Homeodomain-like"/>
    <property type="match status" value="1"/>
</dbReference>
<dbReference type="GO" id="GO:0003677">
    <property type="term" value="F:DNA binding"/>
    <property type="evidence" value="ECO:0007669"/>
    <property type="project" value="InterPro"/>
</dbReference>
<dbReference type="InterPro" id="IPR052546">
    <property type="entry name" value="Transposase_8_domain"/>
</dbReference>
<dbReference type="SUPFAM" id="SSF46689">
    <property type="entry name" value="Homeodomain-like"/>
    <property type="match status" value="1"/>
</dbReference>
<dbReference type="EMBL" id="QLLR01000037">
    <property type="protein sequence ID" value="RAJ22584.1"/>
    <property type="molecule type" value="Genomic_DNA"/>
</dbReference>
<accession>A0A327SE46</accession>